<keyword evidence="3" id="KW-0067">ATP-binding</keyword>
<dbReference type="PANTHER" id="PTHR35526:SF6">
    <property type="entry name" value="SLR1861 PROTEIN"/>
    <property type="match status" value="1"/>
</dbReference>
<name>A0A6G9AL34_9BACT</name>
<dbReference type="GO" id="GO:0005524">
    <property type="term" value="F:ATP binding"/>
    <property type="evidence" value="ECO:0007669"/>
    <property type="project" value="UniProtKB-KW"/>
</dbReference>
<dbReference type="CDD" id="cd16936">
    <property type="entry name" value="HATPase_RsbW-like"/>
    <property type="match status" value="1"/>
</dbReference>
<dbReference type="InterPro" id="IPR050267">
    <property type="entry name" value="Anti-sigma-factor_SerPK"/>
</dbReference>
<keyword evidence="1" id="KW-0723">Serine/threonine-protein kinase</keyword>
<protein>
    <submittedName>
        <fullName evidence="3">ATP-binding protein</fullName>
    </submittedName>
</protein>
<accession>A0A6G9AL34</accession>
<dbReference type="AlphaFoldDB" id="A0A6G9AL34"/>
<evidence type="ECO:0000313" key="3">
    <source>
        <dbReference type="EMBL" id="QIP13192.1"/>
    </source>
</evidence>
<dbReference type="GO" id="GO:0004674">
    <property type="term" value="F:protein serine/threonine kinase activity"/>
    <property type="evidence" value="ECO:0007669"/>
    <property type="project" value="UniProtKB-KW"/>
</dbReference>
<dbReference type="PANTHER" id="PTHR35526">
    <property type="entry name" value="ANTI-SIGMA-F FACTOR RSBW-RELATED"/>
    <property type="match status" value="1"/>
</dbReference>
<dbReference type="Pfam" id="PF13581">
    <property type="entry name" value="HATPase_c_2"/>
    <property type="match status" value="1"/>
</dbReference>
<sequence>MERITFPGTLDSLEGIRQIVKEESQRAGLSKKAAYNLILAIDEIATNIIVHGYEETGNEGPVDVLTENADGKLTVILEDDAPPFNPLKRELPNEDFFNKPLEERPIGGMGIHLTINAVDEFKYELADNRNRNIFIVKTGDD</sequence>
<gene>
    <name evidence="3" type="ORF">G8759_11430</name>
</gene>
<evidence type="ECO:0000313" key="4">
    <source>
        <dbReference type="Proteomes" id="UP000501802"/>
    </source>
</evidence>
<dbReference type="KEGG" id="spib:G8759_11430"/>
<keyword evidence="4" id="KW-1185">Reference proteome</keyword>
<keyword evidence="1" id="KW-0808">Transferase</keyword>
<keyword evidence="1" id="KW-0418">Kinase</keyword>
<feature type="domain" description="Histidine kinase/HSP90-like ATPase" evidence="2">
    <location>
        <begin position="6"/>
        <end position="130"/>
    </location>
</feature>
<reference evidence="3 4" key="1">
    <citation type="submission" date="2020-03" db="EMBL/GenBank/DDBJ databases">
        <authorList>
            <person name="Kim M.K."/>
        </authorList>
    </citation>
    <scope>NUCLEOTIDE SEQUENCE [LARGE SCALE GENOMIC DNA]</scope>
    <source>
        <strain evidence="3 4">BT328</strain>
    </source>
</reference>
<keyword evidence="3" id="KW-0547">Nucleotide-binding</keyword>
<dbReference type="SUPFAM" id="SSF55874">
    <property type="entry name" value="ATPase domain of HSP90 chaperone/DNA topoisomerase II/histidine kinase"/>
    <property type="match status" value="1"/>
</dbReference>
<evidence type="ECO:0000256" key="1">
    <source>
        <dbReference type="ARBA" id="ARBA00022527"/>
    </source>
</evidence>
<proteinExistence type="predicted"/>
<dbReference type="EMBL" id="CP050063">
    <property type="protein sequence ID" value="QIP13192.1"/>
    <property type="molecule type" value="Genomic_DNA"/>
</dbReference>
<evidence type="ECO:0000259" key="2">
    <source>
        <dbReference type="Pfam" id="PF13581"/>
    </source>
</evidence>
<dbReference type="InterPro" id="IPR003594">
    <property type="entry name" value="HATPase_dom"/>
</dbReference>
<dbReference type="Gene3D" id="3.30.565.10">
    <property type="entry name" value="Histidine kinase-like ATPase, C-terminal domain"/>
    <property type="match status" value="1"/>
</dbReference>
<dbReference type="InterPro" id="IPR036890">
    <property type="entry name" value="HATPase_C_sf"/>
</dbReference>
<dbReference type="Proteomes" id="UP000501802">
    <property type="component" value="Chromosome"/>
</dbReference>
<organism evidence="3 4">
    <name type="scientific">Spirosoma aureum</name>
    <dbReference type="NCBI Taxonomy" id="2692134"/>
    <lineage>
        <taxon>Bacteria</taxon>
        <taxon>Pseudomonadati</taxon>
        <taxon>Bacteroidota</taxon>
        <taxon>Cytophagia</taxon>
        <taxon>Cytophagales</taxon>
        <taxon>Cytophagaceae</taxon>
        <taxon>Spirosoma</taxon>
    </lineage>
</organism>
<dbReference type="RefSeq" id="WP_167208026.1">
    <property type="nucleotide sequence ID" value="NZ_CP050063.1"/>
</dbReference>